<gene>
    <name evidence="10" type="ORF">PVAP13_4NG178800</name>
</gene>
<evidence type="ECO:0000256" key="4">
    <source>
        <dbReference type="ARBA" id="ARBA00023172"/>
    </source>
</evidence>
<sequence length="430" mass="47590">MASLAMPEEAEARARGEEAEPVTPPPQQAEGAQEVGDRRLLRSQYLAVKSLISDEKDDMANADSERFSSIINKVESLHQHVQRPREQIADAEALLDLAASLVTSVRSQSVMGITPSDFVAGLLNKFGKLGGPDDEHASLDWARLGRGASHIFMFAPGCATMIGPMKIEVKPRRVRIRKMRTARPRGSSCPEQLADPTEKTKSDTDKNMSAIFNLLRRKKNAKLEHLVLNRISFAQTVENIFALSFLVKDGRVEIKVNDEGHHIVYPRNAPAASAIGSGEVVYNHFVFRFDFKDWELMKGMVPEGEELMPHRCSQDAPGTTANSHPEPELSQPTQSAPIRKRCRNRGLVLQDEIVATGTQEVTADRTVATGAQQVVEDEVAAPTGPKDAMEDEAGAGTAAREVMDDKMVTKNRKEINLTYKRRRLFQDLED</sequence>
<evidence type="ECO:0000256" key="1">
    <source>
        <dbReference type="ARBA" id="ARBA00004123"/>
    </source>
</evidence>
<evidence type="ECO:0000256" key="5">
    <source>
        <dbReference type="ARBA" id="ARBA00023204"/>
    </source>
</evidence>
<dbReference type="Pfam" id="PF08743">
    <property type="entry name" value="Nse4_C"/>
    <property type="match status" value="1"/>
</dbReference>
<comment type="caution">
    <text evidence="10">The sequence shown here is derived from an EMBL/GenBank/DDBJ whole genome shotgun (WGS) entry which is preliminary data.</text>
</comment>
<evidence type="ECO:0000256" key="7">
    <source>
        <dbReference type="RuleBase" id="RU365071"/>
    </source>
</evidence>
<protein>
    <recommendedName>
        <fullName evidence="7">Non-structural maintenance of chromosomes element 4</fullName>
    </recommendedName>
</protein>
<dbReference type="InterPro" id="IPR014854">
    <property type="entry name" value="Nse4_C"/>
</dbReference>
<dbReference type="Proteomes" id="UP000823388">
    <property type="component" value="Chromosome 4N"/>
</dbReference>
<dbReference type="GO" id="GO:0006310">
    <property type="term" value="P:DNA recombination"/>
    <property type="evidence" value="ECO:0007669"/>
    <property type="project" value="UniProtKB-UniRule"/>
</dbReference>
<keyword evidence="4 7" id="KW-0233">DNA recombination</keyword>
<comment type="function">
    <text evidence="7">Component of the SMC5-SMC6 complex, that promotes sister chromatid alignment after DNA damage and facilitates double-stranded DNA breaks (DSBs) repair via homologous recombination between sister chromatids.</text>
</comment>
<name>A0A8T0TH09_PANVG</name>
<comment type="similarity">
    <text evidence="2 7">Belongs to the NSE4 family.</text>
</comment>
<reference evidence="10 11" key="1">
    <citation type="submission" date="2020-05" db="EMBL/GenBank/DDBJ databases">
        <title>WGS assembly of Panicum virgatum.</title>
        <authorList>
            <person name="Lovell J.T."/>
            <person name="Jenkins J."/>
            <person name="Shu S."/>
            <person name="Juenger T.E."/>
            <person name="Schmutz J."/>
        </authorList>
    </citation>
    <scope>NUCLEOTIDE SEQUENCE [LARGE SCALE GENOMIC DNA]</scope>
    <source>
        <strain evidence="11">cv. AP13</strain>
    </source>
</reference>
<feature type="region of interest" description="Disordered" evidence="8">
    <location>
        <begin position="179"/>
        <end position="204"/>
    </location>
</feature>
<feature type="domain" description="Non-structural maintenance of chromosome element 4 C-terminal" evidence="9">
    <location>
        <begin position="222"/>
        <end position="307"/>
    </location>
</feature>
<dbReference type="PANTHER" id="PTHR16140">
    <property type="entry name" value="NON-STRUCTURAL MAINTENANCE OF CHROMOSOMES ELEMENT 4"/>
    <property type="match status" value="1"/>
</dbReference>
<evidence type="ECO:0000256" key="2">
    <source>
        <dbReference type="ARBA" id="ARBA00008997"/>
    </source>
</evidence>
<evidence type="ECO:0000313" key="10">
    <source>
        <dbReference type="EMBL" id="KAG2607279.1"/>
    </source>
</evidence>
<organism evidence="10 11">
    <name type="scientific">Panicum virgatum</name>
    <name type="common">Blackwell switchgrass</name>
    <dbReference type="NCBI Taxonomy" id="38727"/>
    <lineage>
        <taxon>Eukaryota</taxon>
        <taxon>Viridiplantae</taxon>
        <taxon>Streptophyta</taxon>
        <taxon>Embryophyta</taxon>
        <taxon>Tracheophyta</taxon>
        <taxon>Spermatophyta</taxon>
        <taxon>Magnoliopsida</taxon>
        <taxon>Liliopsida</taxon>
        <taxon>Poales</taxon>
        <taxon>Poaceae</taxon>
        <taxon>PACMAD clade</taxon>
        <taxon>Panicoideae</taxon>
        <taxon>Panicodae</taxon>
        <taxon>Paniceae</taxon>
        <taxon>Panicinae</taxon>
        <taxon>Panicum</taxon>
        <taxon>Panicum sect. Hiantes</taxon>
    </lineage>
</organism>
<dbReference type="AlphaFoldDB" id="A0A8T0TH09"/>
<evidence type="ECO:0000256" key="6">
    <source>
        <dbReference type="ARBA" id="ARBA00023242"/>
    </source>
</evidence>
<evidence type="ECO:0000256" key="8">
    <source>
        <dbReference type="SAM" id="MobiDB-lite"/>
    </source>
</evidence>
<keyword evidence="5 7" id="KW-0234">DNA repair</keyword>
<dbReference type="PANTHER" id="PTHR16140:SF4">
    <property type="entry name" value="NON-STRUCTURAL MAINTENANCE OF CHROMOSOMES ELEMENT 4"/>
    <property type="match status" value="1"/>
</dbReference>
<evidence type="ECO:0000256" key="3">
    <source>
        <dbReference type="ARBA" id="ARBA00022763"/>
    </source>
</evidence>
<keyword evidence="3 7" id="KW-0227">DNA damage</keyword>
<feature type="region of interest" description="Disordered" evidence="8">
    <location>
        <begin position="1"/>
        <end position="37"/>
    </location>
</feature>
<evidence type="ECO:0000259" key="9">
    <source>
        <dbReference type="Pfam" id="PF08743"/>
    </source>
</evidence>
<dbReference type="InterPro" id="IPR027786">
    <property type="entry name" value="Nse4/EID"/>
</dbReference>
<feature type="region of interest" description="Disordered" evidence="8">
    <location>
        <begin position="307"/>
        <end position="339"/>
    </location>
</feature>
<accession>A0A8T0TH09</accession>
<keyword evidence="6 7" id="KW-0539">Nucleus</keyword>
<dbReference type="GO" id="GO:0005634">
    <property type="term" value="C:nucleus"/>
    <property type="evidence" value="ECO:0007669"/>
    <property type="project" value="UniProtKB-SubCell"/>
</dbReference>
<dbReference type="GO" id="GO:0030915">
    <property type="term" value="C:Smc5-Smc6 complex"/>
    <property type="evidence" value="ECO:0007669"/>
    <property type="project" value="UniProtKB-UniRule"/>
</dbReference>
<dbReference type="OrthoDB" id="361242at2759"/>
<comment type="subunit">
    <text evidence="7">Component of the SMC5-SMC6 complex.</text>
</comment>
<evidence type="ECO:0000313" key="11">
    <source>
        <dbReference type="Proteomes" id="UP000823388"/>
    </source>
</evidence>
<proteinExistence type="inferred from homology"/>
<keyword evidence="11" id="KW-1185">Reference proteome</keyword>
<comment type="subcellular location">
    <subcellularLocation>
        <location evidence="1 7">Nucleus</location>
    </subcellularLocation>
</comment>
<dbReference type="GO" id="GO:0006281">
    <property type="term" value="P:DNA repair"/>
    <property type="evidence" value="ECO:0007669"/>
    <property type="project" value="UniProtKB-UniRule"/>
</dbReference>
<dbReference type="EMBL" id="CM029044">
    <property type="protein sequence ID" value="KAG2607279.1"/>
    <property type="molecule type" value="Genomic_DNA"/>
</dbReference>